<dbReference type="InterPro" id="IPR014030">
    <property type="entry name" value="Ketoacyl_synth_N"/>
</dbReference>
<dbReference type="Pfam" id="PF02801">
    <property type="entry name" value="Ketoacyl-synt_C"/>
    <property type="match status" value="1"/>
</dbReference>
<keyword evidence="4" id="KW-0597">Phosphoprotein</keyword>
<protein>
    <submittedName>
        <fullName evidence="12">AMP-binding protein</fullName>
    </submittedName>
</protein>
<dbReference type="CDD" id="cd00833">
    <property type="entry name" value="PKS"/>
    <property type="match status" value="1"/>
</dbReference>
<dbReference type="PANTHER" id="PTHR43775">
    <property type="entry name" value="FATTY ACID SYNTHASE"/>
    <property type="match status" value="1"/>
</dbReference>
<dbReference type="SUPFAM" id="SSF56801">
    <property type="entry name" value="Acetyl-CoA synthetase-like"/>
    <property type="match status" value="1"/>
</dbReference>
<evidence type="ECO:0000256" key="3">
    <source>
        <dbReference type="ARBA" id="ARBA00022450"/>
    </source>
</evidence>
<dbReference type="SMART" id="SM00825">
    <property type="entry name" value="PKS_KS"/>
    <property type="match status" value="1"/>
</dbReference>
<dbReference type="UniPathway" id="UPA00094"/>
<dbReference type="SMART" id="SM00823">
    <property type="entry name" value="PKS_PP"/>
    <property type="match status" value="1"/>
</dbReference>
<dbReference type="GO" id="GO:0071766">
    <property type="term" value="P:Actinobacterium-type cell wall biogenesis"/>
    <property type="evidence" value="ECO:0007669"/>
    <property type="project" value="UniProtKB-ARBA"/>
</dbReference>
<keyword evidence="9" id="KW-0472">Membrane</keyword>
<comment type="caution">
    <text evidence="12">The sequence shown here is derived from an EMBL/GenBank/DDBJ whole genome shotgun (WGS) entry which is preliminary data.</text>
</comment>
<keyword evidence="9" id="KW-1133">Transmembrane helix</keyword>
<dbReference type="FunFam" id="3.40.47.10:FF:000019">
    <property type="entry name" value="Polyketide synthase type I"/>
    <property type="match status" value="1"/>
</dbReference>
<dbReference type="GO" id="GO:0006633">
    <property type="term" value="P:fatty acid biosynthetic process"/>
    <property type="evidence" value="ECO:0007669"/>
    <property type="project" value="UniProtKB-UniPathway"/>
</dbReference>
<comment type="similarity">
    <text evidence="2">Belongs to the ATP-dependent AMP-binding enzyme family.</text>
</comment>
<keyword evidence="9" id="KW-0812">Transmembrane</keyword>
<dbReference type="Pfam" id="PF00698">
    <property type="entry name" value="Acyl_transf_1"/>
    <property type="match status" value="1"/>
</dbReference>
<dbReference type="Pfam" id="PF23024">
    <property type="entry name" value="AMP-dom_DIP2-like"/>
    <property type="match status" value="1"/>
</dbReference>
<dbReference type="RefSeq" id="WP_142929707.1">
    <property type="nucleotide sequence ID" value="NZ_ML660109.1"/>
</dbReference>
<dbReference type="GO" id="GO:0004312">
    <property type="term" value="F:fatty acid synthase activity"/>
    <property type="evidence" value="ECO:0007669"/>
    <property type="project" value="TreeGrafter"/>
</dbReference>
<dbReference type="GO" id="GO:0031177">
    <property type="term" value="F:phosphopantetheine binding"/>
    <property type="evidence" value="ECO:0007669"/>
    <property type="project" value="InterPro"/>
</dbReference>
<dbReference type="InterPro" id="IPR000873">
    <property type="entry name" value="AMP-dep_synth/lig_dom"/>
</dbReference>
<dbReference type="PANTHER" id="PTHR43775:SF37">
    <property type="entry name" value="SI:DKEY-61P9.11"/>
    <property type="match status" value="1"/>
</dbReference>
<dbReference type="InterPro" id="IPR025110">
    <property type="entry name" value="AMP-bd_C"/>
</dbReference>
<sequence length="1265" mass="137157">MSKYIKYRSFNDAVLKAASSAAATGKGVVFRTFADEKRFDDFLSYRDLISKAASLASLISQEHRAGERALLMCPTGIDYVIGFMASLFSGIVVIPVYPPKKYRNNWERLNSIVEDAEPSLLFTVGGDRDLYIEHFDRLEKQGIKVLLLDKLETKPLNGYDRFIGGLDDLAYLQYTSGSTNAPKGLRVTHRNILHNMEATRESLRLPKEKIFVSWLPFYHDMGLVGTLLQALYFSADYIFMSPFDFVKNPFEWLRAISDYKATISWAPNFAYDLCVDKVSEDQAGSLDLSAWRVAANMAEPVRGDTLKRFSNKFSVSGFSPENLCPAYGMAETTLTITASPANDKPVFIDVSAESFTQGKVVLYEEALHGGKKITLAGSGKVAADQRVIVVNPDSGELLTDKQVGEIWVSGESVTDGYYNRGSFDAGAFNGSCKQYDGQVFLKTGDLGFFDSGELFVTGRKKDLIIIRGENHYPQDVELTVQKCHSLFRKGCIAAFRIEENQIDKLVVVAEVRKATISMREKNSLISAAKSAVLKEYGISLHHLVLLPPGSYLRTSSGKVQRSLSHKKYLNGELTTVDVAVGSRETLVNGEKAASAVATVDWLKAMLAGLLNIPVNTLNSDAPMADFGLDSLTATQFSELISRRLGRTVPLEVAYDYPTLSLLADYLAEIDTPRGDCPPSQSVVDLNEDTAIIGMACRFPRAESIDQFWKLILAGGDGISDIGKSRWALNAHELQGEFSALTKGGFLKDIARFDCGFFSITPREAECMDPQQRLLLELCHQALEDAGLSQEMVNGTRAGVYIGISDADYARQQLKLGVDKASYAGTGSALSIAANRISYYWNLKGPSVAIDTACSSSLAALHNACKDLSLGEVDMAIVGAVNLLVSPDISTVYKKANMLSPDSLCKVFDDNANGYVRGEGCGVVILKRKKAAASAGDPVYALIKGSAVMQDGKSNGLTAPVGPAQEATIRRALAKAKLAPADLTYVEAHGTGTALGDPIEVSALSSVFCADKTRSTPLLVGSVKANIGHLESAAGMAGLIKVALSLKHQLLPPQIHLRKPSTKIPWNQNGITVVPTEPLTWPVAQAPRRAGVSSFGFGGTLAHAILEQAPPHERPAAQYPPREPAVLCISAKSPAALAALRERYLTFLQETPEPAIGDLCYTAAVGRSHFPYRLAVTGTTAVQLHDALSQAELPTAPASSPKVAWLCSGQGSQYAGMGHQLYQQEPVFRAEIDRCADLLADELDLPLTTLLWGEAGDRLDETCYTQ</sequence>
<dbReference type="SUPFAM" id="SSF52151">
    <property type="entry name" value="FabD/lysophospholipase-like"/>
    <property type="match status" value="1"/>
</dbReference>
<keyword evidence="6" id="KW-0276">Fatty acid metabolism</keyword>
<evidence type="ECO:0000256" key="1">
    <source>
        <dbReference type="ARBA" id="ARBA00005194"/>
    </source>
</evidence>
<comment type="pathway">
    <text evidence="1">Lipid metabolism; fatty acid biosynthesis.</text>
</comment>
<feature type="transmembrane region" description="Helical" evidence="9">
    <location>
        <begin position="77"/>
        <end position="97"/>
    </location>
</feature>
<dbReference type="InterPro" id="IPR042099">
    <property type="entry name" value="ANL_N_sf"/>
</dbReference>
<dbReference type="Pfam" id="PF00109">
    <property type="entry name" value="ketoacyl-synt"/>
    <property type="match status" value="1"/>
</dbReference>
<dbReference type="GO" id="GO:0004315">
    <property type="term" value="F:3-oxoacyl-[acyl-carrier-protein] synthase activity"/>
    <property type="evidence" value="ECO:0007669"/>
    <property type="project" value="InterPro"/>
</dbReference>
<feature type="non-terminal residue" evidence="12">
    <location>
        <position position="1265"/>
    </location>
</feature>
<gene>
    <name evidence="12" type="ORF">FKG94_25110</name>
</gene>
<dbReference type="CDD" id="cd05931">
    <property type="entry name" value="FAAL"/>
    <property type="match status" value="1"/>
</dbReference>
<dbReference type="InterPro" id="IPR040097">
    <property type="entry name" value="FAAL/FAAC"/>
</dbReference>
<feature type="domain" description="Carrier" evidence="10">
    <location>
        <begin position="593"/>
        <end position="670"/>
    </location>
</feature>
<dbReference type="InterPro" id="IPR014031">
    <property type="entry name" value="Ketoacyl_synth_C"/>
</dbReference>
<evidence type="ECO:0000256" key="5">
    <source>
        <dbReference type="ARBA" id="ARBA00022679"/>
    </source>
</evidence>
<reference evidence="12 13" key="1">
    <citation type="submission" date="2019-06" db="EMBL/GenBank/DDBJ databases">
        <title>Whole genome sequence for Cellvibrionaceae sp. R142.</title>
        <authorList>
            <person name="Wang G."/>
        </authorList>
    </citation>
    <scope>NUCLEOTIDE SEQUENCE [LARGE SCALE GENOMIC DNA]</scope>
    <source>
        <strain evidence="12 13">R142</strain>
    </source>
</reference>
<evidence type="ECO:0000256" key="6">
    <source>
        <dbReference type="ARBA" id="ARBA00022832"/>
    </source>
</evidence>
<feature type="domain" description="Ketosynthase family 3 (KS3)" evidence="11">
    <location>
        <begin position="686"/>
        <end position="1107"/>
    </location>
</feature>
<evidence type="ECO:0000256" key="2">
    <source>
        <dbReference type="ARBA" id="ARBA00006432"/>
    </source>
</evidence>
<evidence type="ECO:0000256" key="9">
    <source>
        <dbReference type="SAM" id="Phobius"/>
    </source>
</evidence>
<dbReference type="InterPro" id="IPR018201">
    <property type="entry name" value="Ketoacyl_synth_AS"/>
</dbReference>
<dbReference type="Proteomes" id="UP000319732">
    <property type="component" value="Unassembled WGS sequence"/>
</dbReference>
<dbReference type="InterPro" id="IPR020806">
    <property type="entry name" value="PKS_PP-bd"/>
</dbReference>
<dbReference type="EMBL" id="VHSG01000033">
    <property type="protein sequence ID" value="TQV67809.1"/>
    <property type="molecule type" value="Genomic_DNA"/>
</dbReference>
<dbReference type="InterPro" id="IPR020841">
    <property type="entry name" value="PKS_Beta-ketoAc_synthase_dom"/>
</dbReference>
<dbReference type="PROSITE" id="PS00606">
    <property type="entry name" value="KS3_1"/>
    <property type="match status" value="1"/>
</dbReference>
<dbReference type="OrthoDB" id="5296889at2"/>
<evidence type="ECO:0000313" key="12">
    <source>
        <dbReference type="EMBL" id="TQV67809.1"/>
    </source>
</evidence>
<dbReference type="Gene3D" id="3.40.47.10">
    <property type="match status" value="1"/>
</dbReference>
<dbReference type="Gene3D" id="3.30.300.30">
    <property type="match status" value="1"/>
</dbReference>
<dbReference type="Pfam" id="PF22621">
    <property type="entry name" value="CurL-like_PKS_C"/>
    <property type="match status" value="1"/>
</dbReference>
<dbReference type="Gene3D" id="3.40.50.12780">
    <property type="entry name" value="N-terminal domain of ligase-like"/>
    <property type="match status" value="1"/>
</dbReference>
<dbReference type="Gene3D" id="3.30.70.3290">
    <property type="match status" value="1"/>
</dbReference>
<keyword evidence="13" id="KW-1185">Reference proteome</keyword>
<proteinExistence type="inferred from homology"/>
<dbReference type="InterPro" id="IPR001227">
    <property type="entry name" value="Ac_transferase_dom_sf"/>
</dbReference>
<comment type="function">
    <text evidence="8">Involved in production of the polyketide antibiotic thailandamide.</text>
</comment>
<dbReference type="PROSITE" id="PS50075">
    <property type="entry name" value="CARRIER"/>
    <property type="match status" value="1"/>
</dbReference>
<dbReference type="InterPro" id="IPR016039">
    <property type="entry name" value="Thiolase-like"/>
</dbReference>
<accession>A0A545SS61</accession>
<name>A0A545SS61_9GAMM</name>
<dbReference type="SUPFAM" id="SSF47336">
    <property type="entry name" value="ACP-like"/>
    <property type="match status" value="1"/>
</dbReference>
<dbReference type="Gene3D" id="3.40.366.10">
    <property type="entry name" value="Malonyl-Coenzyme A Acyl Carrier Protein, domain 2"/>
    <property type="match status" value="1"/>
</dbReference>
<dbReference type="InterPro" id="IPR036736">
    <property type="entry name" value="ACP-like_sf"/>
</dbReference>
<evidence type="ECO:0000259" key="11">
    <source>
        <dbReference type="PROSITE" id="PS52004"/>
    </source>
</evidence>
<dbReference type="InterPro" id="IPR014043">
    <property type="entry name" value="Acyl_transferase_dom"/>
</dbReference>
<dbReference type="InterPro" id="IPR016035">
    <property type="entry name" value="Acyl_Trfase/lysoPLipase"/>
</dbReference>
<evidence type="ECO:0000256" key="4">
    <source>
        <dbReference type="ARBA" id="ARBA00022553"/>
    </source>
</evidence>
<organism evidence="12 13">
    <name type="scientific">Exilibacterium tricleocarpae</name>
    <dbReference type="NCBI Taxonomy" id="2591008"/>
    <lineage>
        <taxon>Bacteria</taxon>
        <taxon>Pseudomonadati</taxon>
        <taxon>Pseudomonadota</taxon>
        <taxon>Gammaproteobacteria</taxon>
        <taxon>Cellvibrionales</taxon>
        <taxon>Cellvibrionaceae</taxon>
        <taxon>Exilibacterium</taxon>
    </lineage>
</organism>
<keyword evidence="7" id="KW-0443">Lipid metabolism</keyword>
<dbReference type="SUPFAM" id="SSF53901">
    <property type="entry name" value="Thiolase-like"/>
    <property type="match status" value="1"/>
</dbReference>
<dbReference type="InterPro" id="IPR050091">
    <property type="entry name" value="PKS_NRPS_Biosynth_Enz"/>
</dbReference>
<dbReference type="Pfam" id="PF00550">
    <property type="entry name" value="PP-binding"/>
    <property type="match status" value="1"/>
</dbReference>
<dbReference type="InterPro" id="IPR045851">
    <property type="entry name" value="AMP-bd_C_sf"/>
</dbReference>
<dbReference type="SMART" id="SM01294">
    <property type="entry name" value="PKS_PP_betabranch"/>
    <property type="match status" value="1"/>
</dbReference>
<dbReference type="PROSITE" id="PS52004">
    <property type="entry name" value="KS3_2"/>
    <property type="match status" value="1"/>
</dbReference>
<evidence type="ECO:0000256" key="7">
    <source>
        <dbReference type="ARBA" id="ARBA00023098"/>
    </source>
</evidence>
<evidence type="ECO:0000259" key="10">
    <source>
        <dbReference type="PROSITE" id="PS50075"/>
    </source>
</evidence>
<keyword evidence="5" id="KW-0808">Transferase</keyword>
<evidence type="ECO:0000313" key="13">
    <source>
        <dbReference type="Proteomes" id="UP000319732"/>
    </source>
</evidence>
<evidence type="ECO:0000256" key="8">
    <source>
        <dbReference type="ARBA" id="ARBA00054155"/>
    </source>
</evidence>
<dbReference type="AlphaFoldDB" id="A0A545SS61"/>
<dbReference type="Pfam" id="PF00501">
    <property type="entry name" value="AMP-binding"/>
    <property type="match status" value="1"/>
</dbReference>
<dbReference type="InterPro" id="IPR009081">
    <property type="entry name" value="PP-bd_ACP"/>
</dbReference>
<dbReference type="FunFam" id="3.40.50.12780:FF:000013">
    <property type="entry name" value="Long-chain-fatty-acid--AMP ligase FadD32"/>
    <property type="match status" value="1"/>
</dbReference>
<dbReference type="Gene3D" id="1.10.1200.10">
    <property type="entry name" value="ACP-like"/>
    <property type="match status" value="1"/>
</dbReference>
<keyword evidence="3" id="KW-0596">Phosphopantetheine</keyword>